<dbReference type="EnsemblPlants" id="TraesCS2D02G406800.1">
    <property type="protein sequence ID" value="TraesCS2D02G406800.1"/>
    <property type="gene ID" value="TraesCS2D02G406800"/>
</dbReference>
<dbReference type="STRING" id="4565.A0A3B6DIQ2"/>
<comment type="similarity">
    <text evidence="2">Belongs to the bHLH protein family.</text>
</comment>
<dbReference type="OrthoDB" id="690068at2759"/>
<keyword evidence="3" id="KW-0805">Transcription regulation</keyword>
<protein>
    <recommendedName>
        <fullName evidence="7">BHLH domain-containing protein</fullName>
    </recommendedName>
</protein>
<dbReference type="PANTHER" id="PTHR46266:SF3">
    <property type="entry name" value="TRANSCRIPTION FACTOR EGL1"/>
    <property type="match status" value="1"/>
</dbReference>
<name>A0A3B6DIQ2_WHEAT</name>
<evidence type="ECO:0000256" key="4">
    <source>
        <dbReference type="ARBA" id="ARBA00023159"/>
    </source>
</evidence>
<reference evidence="8" key="2">
    <citation type="submission" date="2018-10" db="UniProtKB">
        <authorList>
            <consortium name="EnsemblPlants"/>
        </authorList>
    </citation>
    <scope>IDENTIFICATION</scope>
</reference>
<evidence type="ECO:0000313" key="8">
    <source>
        <dbReference type="EnsemblPlants" id="TraesCS2D02G406800.1"/>
    </source>
</evidence>
<dbReference type="InterPro" id="IPR025610">
    <property type="entry name" value="MYC/MYB_N"/>
</dbReference>
<dbReference type="SMR" id="A0A3B6DIQ2"/>
<dbReference type="Gramene" id="TraesROB_scaffold_018877_01G000100.1">
    <property type="protein sequence ID" value="TraesROB_scaffold_018877_01G000100.1"/>
    <property type="gene ID" value="TraesROB_scaffold_018877_01G000100"/>
</dbReference>
<dbReference type="Gramene" id="TraesWEE_scaffold_015842_01G000100.1">
    <property type="protein sequence ID" value="TraesWEE_scaffold_015842_01G000100.1"/>
    <property type="gene ID" value="TraesWEE_scaffold_015842_01G000100"/>
</dbReference>
<dbReference type="Gramene" id="TraesCS2D02G406800.1">
    <property type="protein sequence ID" value="TraesCS2D02G406800.1"/>
    <property type="gene ID" value="TraesCS2D02G406800"/>
</dbReference>
<keyword evidence="9" id="KW-1185">Reference proteome</keyword>
<dbReference type="GO" id="GO:0005634">
    <property type="term" value="C:nucleus"/>
    <property type="evidence" value="ECO:0007669"/>
    <property type="project" value="UniProtKB-SubCell"/>
</dbReference>
<accession>A0A3B6DIQ2</accession>
<dbReference type="Gene3D" id="4.10.280.10">
    <property type="entry name" value="Helix-loop-helix DNA-binding domain"/>
    <property type="match status" value="1"/>
</dbReference>
<evidence type="ECO:0000259" key="7">
    <source>
        <dbReference type="PROSITE" id="PS50888"/>
    </source>
</evidence>
<dbReference type="SUPFAM" id="SSF47459">
    <property type="entry name" value="HLH, helix-loop-helix DNA-binding domain"/>
    <property type="match status" value="1"/>
</dbReference>
<organism evidence="8">
    <name type="scientific">Triticum aestivum</name>
    <name type="common">Wheat</name>
    <dbReference type="NCBI Taxonomy" id="4565"/>
    <lineage>
        <taxon>Eukaryota</taxon>
        <taxon>Viridiplantae</taxon>
        <taxon>Streptophyta</taxon>
        <taxon>Embryophyta</taxon>
        <taxon>Tracheophyta</taxon>
        <taxon>Spermatophyta</taxon>
        <taxon>Magnoliopsida</taxon>
        <taxon>Liliopsida</taxon>
        <taxon>Poales</taxon>
        <taxon>Poaceae</taxon>
        <taxon>BOP clade</taxon>
        <taxon>Pooideae</taxon>
        <taxon>Triticodae</taxon>
        <taxon>Triticeae</taxon>
        <taxon>Triticinae</taxon>
        <taxon>Triticum</taxon>
    </lineage>
</organism>
<keyword evidence="5" id="KW-0804">Transcription</keyword>
<dbReference type="Pfam" id="PF00010">
    <property type="entry name" value="HLH"/>
    <property type="match status" value="1"/>
</dbReference>
<proteinExistence type="inferred from homology"/>
<dbReference type="OMA" id="MLNWINT"/>
<evidence type="ECO:0000256" key="5">
    <source>
        <dbReference type="ARBA" id="ARBA00023163"/>
    </source>
</evidence>
<dbReference type="InterPro" id="IPR054502">
    <property type="entry name" value="bHLH-TF_ACT-like_plant"/>
</dbReference>
<reference evidence="8" key="1">
    <citation type="submission" date="2018-08" db="EMBL/GenBank/DDBJ databases">
        <authorList>
            <person name="Rossello M."/>
        </authorList>
    </citation>
    <scope>NUCLEOTIDE SEQUENCE [LARGE SCALE GENOMIC DNA]</scope>
    <source>
        <strain evidence="8">cv. Chinese Spring</strain>
    </source>
</reference>
<dbReference type="GO" id="GO:0046983">
    <property type="term" value="F:protein dimerization activity"/>
    <property type="evidence" value="ECO:0007669"/>
    <property type="project" value="InterPro"/>
</dbReference>
<comment type="subcellular location">
    <subcellularLocation>
        <location evidence="1">Nucleus</location>
    </subcellularLocation>
</comment>
<keyword evidence="4" id="KW-0010">Activator</keyword>
<dbReference type="InterPro" id="IPR036638">
    <property type="entry name" value="HLH_DNA-bd_sf"/>
</dbReference>
<dbReference type="Proteomes" id="UP000019116">
    <property type="component" value="Chromosome 2D"/>
</dbReference>
<evidence type="ECO:0000256" key="3">
    <source>
        <dbReference type="ARBA" id="ARBA00023015"/>
    </source>
</evidence>
<keyword evidence="6" id="KW-0539">Nucleus</keyword>
<dbReference type="PaxDb" id="4565-Traes_2DL_D20907A36.1"/>
<dbReference type="InterPro" id="IPR011598">
    <property type="entry name" value="bHLH_dom"/>
</dbReference>
<dbReference type="PROSITE" id="PS50888">
    <property type="entry name" value="BHLH"/>
    <property type="match status" value="1"/>
</dbReference>
<dbReference type="Pfam" id="PF14215">
    <property type="entry name" value="bHLH-MYC_N"/>
    <property type="match status" value="1"/>
</dbReference>
<dbReference type="AlphaFoldDB" id="A0A3B6DIQ2"/>
<feature type="domain" description="BHLH" evidence="7">
    <location>
        <begin position="322"/>
        <end position="376"/>
    </location>
</feature>
<evidence type="ECO:0000256" key="2">
    <source>
        <dbReference type="ARBA" id="ARBA00005510"/>
    </source>
</evidence>
<sequence length="465" mass="51527">MALPIVHPSQGEPTLLPPAGKQFSNQLAAAVRSINWSYAIFWSISASRPGVLTWKDGFYNGEIKTRKVTSSADLTPDQLVLQRSEQLRELYESLLSGQCDHRARRPAAALSPEDLGDAEWYYIVCMGYAFRPGQGLPGRSFASNEHVWLCNAPCADTKTFQRALLAKVLEDRDMLNWINTSFWDLQFTTCSKSEEPNSNPSADDAGEADIVFEDLDRNTMAVVIPGELELGQVEFMSDSTKEINEFYGLCDELDVEALEENWIMGGSFELIVLCGLEEIMGLGRSVAAPVDGESQKLLKKALASGAWANNGGDDTARAQESINTKNHVISERRRREKLNEMFLILKSLVPSIHKGLEHKVEELESNRAAGIAVRKCHEVPGKKVLAGSKRKAPEVGGDDAERVLTKDDGLSSVVNVTVTDKEVLLEVQCQWKELLMTQVFDAIKSLCLDVLSVRAVRVVIMVYDF</sequence>
<dbReference type="Gramene" id="TraesCS2D03G0921900.1">
    <property type="protein sequence ID" value="TraesCS2D03G0921900.1.CDS"/>
    <property type="gene ID" value="TraesCS2D03G0921900"/>
</dbReference>
<dbReference type="Gramene" id="TraesKAR2D01G0377130.1">
    <property type="protein sequence ID" value="cds.TraesKAR2D01G0377130.1"/>
    <property type="gene ID" value="TraesKAR2D01G0377130"/>
</dbReference>
<dbReference type="Gramene" id="TraesCLE_scaffold_024152_01G000100.1">
    <property type="protein sequence ID" value="TraesCLE_scaffold_024152_01G000100.1"/>
    <property type="gene ID" value="TraesCLE_scaffold_024152_01G000100"/>
</dbReference>
<evidence type="ECO:0000313" key="9">
    <source>
        <dbReference type="Proteomes" id="UP000019116"/>
    </source>
</evidence>
<evidence type="ECO:0000256" key="6">
    <source>
        <dbReference type="ARBA" id="ARBA00023242"/>
    </source>
</evidence>
<dbReference type="PANTHER" id="PTHR46266">
    <property type="entry name" value="TRANSCRIPTION FACTOR TT8"/>
    <property type="match status" value="1"/>
</dbReference>
<dbReference type="Gramene" id="TraesCAD_scaffold_018622_01G000100.1">
    <property type="protein sequence ID" value="TraesCAD_scaffold_018622_01G000100.1"/>
    <property type="gene ID" value="TraesCAD_scaffold_018622_01G000100"/>
</dbReference>
<evidence type="ECO:0000256" key="1">
    <source>
        <dbReference type="ARBA" id="ARBA00004123"/>
    </source>
</evidence>
<dbReference type="Pfam" id="PF22754">
    <property type="entry name" value="bHLH-TF_ACT-like_plant"/>
    <property type="match status" value="1"/>
</dbReference>